<evidence type="ECO:0000259" key="7">
    <source>
        <dbReference type="Pfam" id="PF01435"/>
    </source>
</evidence>
<evidence type="ECO:0000256" key="6">
    <source>
        <dbReference type="RuleBase" id="RU003983"/>
    </source>
</evidence>
<dbReference type="Pfam" id="PF01435">
    <property type="entry name" value="Peptidase_M48"/>
    <property type="match status" value="1"/>
</dbReference>
<keyword evidence="1 6" id="KW-0645">Protease</keyword>
<evidence type="ECO:0000256" key="2">
    <source>
        <dbReference type="ARBA" id="ARBA00022723"/>
    </source>
</evidence>
<feature type="domain" description="Peptidase M48" evidence="7">
    <location>
        <begin position="94"/>
        <end position="257"/>
    </location>
</feature>
<sequence length="260" mass="28138">MQTLAVPELIDVPAPHRQRVLRHWRRMALALLAAGACLAGWQLARPLLAAQLAAAMTPAQEVRLGQGMLRELDIHTLQPSRLPLPQQQRLAGAFASLQAPHEGAPPHRLLFRSGHARAVAFALPSGDIIVDDALVQALPDDAAVLAVLAHELGHLQRRHMLKRLVQEALLPAAAGMVSGDMDWLVARSAALAPQLAWAQQAEVEADAYAADLLEHNGLALRSLQEAPQALHAQDGMHHPHLALHPLSGERLAQLRERAAR</sequence>
<keyword evidence="4 6" id="KW-0862">Zinc</keyword>
<dbReference type="GO" id="GO:0046872">
    <property type="term" value="F:metal ion binding"/>
    <property type="evidence" value="ECO:0007669"/>
    <property type="project" value="UniProtKB-KW"/>
</dbReference>
<dbReference type="GO" id="GO:0016020">
    <property type="term" value="C:membrane"/>
    <property type="evidence" value="ECO:0007669"/>
    <property type="project" value="TreeGrafter"/>
</dbReference>
<keyword evidence="3 6" id="KW-0378">Hydrolase</keyword>
<keyword evidence="9" id="KW-1185">Reference proteome</keyword>
<dbReference type="RefSeq" id="WP_161023951.1">
    <property type="nucleotide sequence ID" value="NZ_WWCJ01000001.1"/>
</dbReference>
<evidence type="ECO:0000256" key="3">
    <source>
        <dbReference type="ARBA" id="ARBA00022801"/>
    </source>
</evidence>
<evidence type="ECO:0000313" key="9">
    <source>
        <dbReference type="Proteomes" id="UP000448575"/>
    </source>
</evidence>
<dbReference type="InterPro" id="IPR001915">
    <property type="entry name" value="Peptidase_M48"/>
</dbReference>
<dbReference type="Gene3D" id="3.30.2010.10">
    <property type="entry name" value="Metalloproteases ('zincins'), catalytic domain"/>
    <property type="match status" value="1"/>
</dbReference>
<keyword evidence="2" id="KW-0479">Metal-binding</keyword>
<comment type="cofactor">
    <cofactor evidence="6">
        <name>Zn(2+)</name>
        <dbReference type="ChEBI" id="CHEBI:29105"/>
    </cofactor>
    <text evidence="6">Binds 1 zinc ion per subunit.</text>
</comment>
<name>A0A6N9HBW2_9BURK</name>
<protein>
    <submittedName>
        <fullName evidence="8">M48 family metalloprotease</fullName>
    </submittedName>
</protein>
<evidence type="ECO:0000256" key="5">
    <source>
        <dbReference type="ARBA" id="ARBA00023049"/>
    </source>
</evidence>
<proteinExistence type="inferred from homology"/>
<evidence type="ECO:0000256" key="4">
    <source>
        <dbReference type="ARBA" id="ARBA00022833"/>
    </source>
</evidence>
<comment type="caution">
    <text evidence="8">The sequence shown here is derived from an EMBL/GenBank/DDBJ whole genome shotgun (WGS) entry which is preliminary data.</text>
</comment>
<organism evidence="8 9">
    <name type="scientific">Pseudoduganella guangdongensis</name>
    <dbReference type="NCBI Taxonomy" id="2692179"/>
    <lineage>
        <taxon>Bacteria</taxon>
        <taxon>Pseudomonadati</taxon>
        <taxon>Pseudomonadota</taxon>
        <taxon>Betaproteobacteria</taxon>
        <taxon>Burkholderiales</taxon>
        <taxon>Oxalobacteraceae</taxon>
        <taxon>Telluria group</taxon>
        <taxon>Pseudoduganella</taxon>
    </lineage>
</organism>
<dbReference type="CDD" id="cd07332">
    <property type="entry name" value="M48C_Oma1_like"/>
    <property type="match status" value="1"/>
</dbReference>
<comment type="similarity">
    <text evidence="6">Belongs to the peptidase M48 family.</text>
</comment>
<dbReference type="EMBL" id="WWCJ01000001">
    <property type="protein sequence ID" value="MYN00959.1"/>
    <property type="molecule type" value="Genomic_DNA"/>
</dbReference>
<evidence type="ECO:0000256" key="1">
    <source>
        <dbReference type="ARBA" id="ARBA00022670"/>
    </source>
</evidence>
<dbReference type="PANTHER" id="PTHR22726:SF1">
    <property type="entry name" value="METALLOENDOPEPTIDASE OMA1, MITOCHONDRIAL"/>
    <property type="match status" value="1"/>
</dbReference>
<accession>A0A6N9HBW2</accession>
<evidence type="ECO:0000313" key="8">
    <source>
        <dbReference type="EMBL" id="MYN00959.1"/>
    </source>
</evidence>
<keyword evidence="5 6" id="KW-0482">Metalloprotease</keyword>
<dbReference type="AlphaFoldDB" id="A0A6N9HBW2"/>
<reference evidence="8 9" key="1">
    <citation type="submission" date="2019-12" db="EMBL/GenBank/DDBJ databases">
        <title>Novel species isolated from a subtropical stream in China.</title>
        <authorList>
            <person name="Lu H."/>
        </authorList>
    </citation>
    <scope>NUCLEOTIDE SEQUENCE [LARGE SCALE GENOMIC DNA]</scope>
    <source>
        <strain evidence="8 9">DS3</strain>
    </source>
</reference>
<dbReference type="Proteomes" id="UP000448575">
    <property type="component" value="Unassembled WGS sequence"/>
</dbReference>
<dbReference type="GO" id="GO:0004222">
    <property type="term" value="F:metalloendopeptidase activity"/>
    <property type="evidence" value="ECO:0007669"/>
    <property type="project" value="InterPro"/>
</dbReference>
<gene>
    <name evidence="8" type="ORF">GTP41_02485</name>
</gene>
<dbReference type="PANTHER" id="PTHR22726">
    <property type="entry name" value="METALLOENDOPEPTIDASE OMA1"/>
    <property type="match status" value="1"/>
</dbReference>
<dbReference type="InterPro" id="IPR051156">
    <property type="entry name" value="Mito/Outer_Membr_Metalloprot"/>
</dbReference>
<dbReference type="GO" id="GO:0051603">
    <property type="term" value="P:proteolysis involved in protein catabolic process"/>
    <property type="evidence" value="ECO:0007669"/>
    <property type="project" value="TreeGrafter"/>
</dbReference>